<dbReference type="InterPro" id="IPR046300">
    <property type="entry name" value="DUF6415"/>
</dbReference>
<evidence type="ECO:0000256" key="1">
    <source>
        <dbReference type="SAM" id="MobiDB-lite"/>
    </source>
</evidence>
<gene>
    <name evidence="2" type="ORF">RM649_00790</name>
</gene>
<reference evidence="3" key="1">
    <citation type="submission" date="2023-07" db="EMBL/GenBank/DDBJ databases">
        <title>30 novel species of actinomycetes from the DSMZ collection.</title>
        <authorList>
            <person name="Nouioui I."/>
        </authorList>
    </citation>
    <scope>NUCLEOTIDE SEQUENCE [LARGE SCALE GENOMIC DNA]</scope>
    <source>
        <strain evidence="3">DSM 41770</strain>
    </source>
</reference>
<keyword evidence="3" id="KW-1185">Reference proteome</keyword>
<sequence length="136" mass="15320">MTAATEGHGPDALPFDFECISDCVDRVLAITLCMPERQEIDHMAGRLRGALNMFLVEDLGFDSNHETRRMYAAAHRLLELNGRPTPETPPFTAYEYVRELARLTRRFVDLYRDHSADTTASPSPALPSRIRSVAPM</sequence>
<evidence type="ECO:0000313" key="2">
    <source>
        <dbReference type="EMBL" id="MDT0426194.1"/>
    </source>
</evidence>
<dbReference type="EMBL" id="JAVREX010000001">
    <property type="protein sequence ID" value="MDT0426194.1"/>
    <property type="molecule type" value="Genomic_DNA"/>
</dbReference>
<evidence type="ECO:0000313" key="3">
    <source>
        <dbReference type="Proteomes" id="UP001183777"/>
    </source>
</evidence>
<comment type="caution">
    <text evidence="2">The sequence shown here is derived from an EMBL/GenBank/DDBJ whole genome shotgun (WGS) entry which is preliminary data.</text>
</comment>
<accession>A0ABU2RFE2</accession>
<name>A0ABU2RFE2_9ACTN</name>
<organism evidence="2 3">
    <name type="scientific">Streptomyces salyersiae</name>
    <dbReference type="NCBI Taxonomy" id="3075530"/>
    <lineage>
        <taxon>Bacteria</taxon>
        <taxon>Bacillati</taxon>
        <taxon>Actinomycetota</taxon>
        <taxon>Actinomycetes</taxon>
        <taxon>Kitasatosporales</taxon>
        <taxon>Streptomycetaceae</taxon>
        <taxon>Streptomyces</taxon>
    </lineage>
</organism>
<protein>
    <submittedName>
        <fullName evidence="2">DUF6415 family natural product biosynthesis protein</fullName>
    </submittedName>
</protein>
<proteinExistence type="predicted"/>
<dbReference type="RefSeq" id="WP_014046211.1">
    <property type="nucleotide sequence ID" value="NZ_JAVREX010000001.1"/>
</dbReference>
<dbReference type="Proteomes" id="UP001183777">
    <property type="component" value="Unassembled WGS sequence"/>
</dbReference>
<feature type="region of interest" description="Disordered" evidence="1">
    <location>
        <begin position="116"/>
        <end position="136"/>
    </location>
</feature>
<dbReference type="Pfam" id="PF19979">
    <property type="entry name" value="DUF6415"/>
    <property type="match status" value="1"/>
</dbReference>